<gene>
    <name evidence="6" type="primary">ubiX</name>
    <name evidence="8" type="ORF">TEU_09355</name>
</gene>
<dbReference type="NCBIfam" id="NF004685">
    <property type="entry name" value="PRK06029.1"/>
    <property type="match status" value="1"/>
</dbReference>
<dbReference type="EMBL" id="CP008887">
    <property type="protein sequence ID" value="AIU70517.1"/>
    <property type="molecule type" value="Genomic_DNA"/>
</dbReference>
<dbReference type="Gene3D" id="3.40.50.1950">
    <property type="entry name" value="Flavin prenyltransferase-like"/>
    <property type="match status" value="1"/>
</dbReference>
<feature type="binding site" evidence="6">
    <location>
        <position position="114"/>
    </location>
    <ligand>
        <name>FMN</name>
        <dbReference type="ChEBI" id="CHEBI:58210"/>
    </ligand>
</feature>
<organism evidence="8 9">
    <name type="scientific">Thermococcus eurythermalis</name>
    <dbReference type="NCBI Taxonomy" id="1505907"/>
    <lineage>
        <taxon>Archaea</taxon>
        <taxon>Methanobacteriati</taxon>
        <taxon>Methanobacteriota</taxon>
        <taxon>Thermococci</taxon>
        <taxon>Thermococcales</taxon>
        <taxon>Thermococcaceae</taxon>
        <taxon>Thermococcus</taxon>
    </lineage>
</organism>
<dbReference type="GO" id="GO:0106141">
    <property type="term" value="F:flavin prenyltransferase activity"/>
    <property type="evidence" value="ECO:0007669"/>
    <property type="project" value="UniProtKB-EC"/>
</dbReference>
<evidence type="ECO:0000256" key="5">
    <source>
        <dbReference type="ARBA" id="ARBA00060793"/>
    </source>
</evidence>
<protein>
    <recommendedName>
        <fullName evidence="6">Flavin prenyltransferase UbiX</fullName>
        <ecNumber evidence="6">2.5.1.129</ecNumber>
    </recommendedName>
</protein>
<keyword evidence="4 6" id="KW-0808">Transferase</keyword>
<dbReference type="GO" id="GO:0016831">
    <property type="term" value="F:carboxy-lyase activity"/>
    <property type="evidence" value="ECO:0007669"/>
    <property type="project" value="TreeGrafter"/>
</dbReference>
<feature type="binding site" evidence="6">
    <location>
        <position position="144"/>
    </location>
    <ligand>
        <name>dimethylallyl phosphate</name>
        <dbReference type="ChEBI" id="CHEBI:88052"/>
    </ligand>
</feature>
<evidence type="ECO:0000313" key="8">
    <source>
        <dbReference type="EMBL" id="AIU70517.1"/>
    </source>
</evidence>
<dbReference type="InterPro" id="IPR036551">
    <property type="entry name" value="Flavin_trans-like"/>
</dbReference>
<feature type="domain" description="Flavoprotein" evidence="7">
    <location>
        <begin position="1"/>
        <end position="165"/>
    </location>
</feature>
<evidence type="ECO:0000256" key="1">
    <source>
        <dbReference type="ARBA" id="ARBA00022602"/>
    </source>
</evidence>
<dbReference type="Proteomes" id="UP000029980">
    <property type="component" value="Chromosome"/>
</dbReference>
<dbReference type="GeneID" id="25153637"/>
<accession>A0A097QVM2</accession>
<comment type="catalytic activity">
    <reaction evidence="6">
        <text>dimethylallyl phosphate + FMNH2 = prenylated FMNH2 + phosphate</text>
        <dbReference type="Rhea" id="RHEA:37743"/>
        <dbReference type="ChEBI" id="CHEBI:43474"/>
        <dbReference type="ChEBI" id="CHEBI:57618"/>
        <dbReference type="ChEBI" id="CHEBI:87467"/>
        <dbReference type="ChEBI" id="CHEBI:88052"/>
        <dbReference type="EC" id="2.5.1.129"/>
    </reaction>
</comment>
<evidence type="ECO:0000313" key="9">
    <source>
        <dbReference type="Proteomes" id="UP000029980"/>
    </source>
</evidence>
<evidence type="ECO:0000256" key="6">
    <source>
        <dbReference type="HAMAP-Rule" id="MF_01984"/>
    </source>
</evidence>
<feature type="binding site" evidence="6">
    <location>
        <position position="35"/>
    </location>
    <ligand>
        <name>FMN</name>
        <dbReference type="ChEBI" id="CHEBI:58210"/>
    </ligand>
</feature>
<comment type="similarity">
    <text evidence="5 6">Belongs to the UbiX/PAD1 family.</text>
</comment>
<evidence type="ECO:0000259" key="7">
    <source>
        <dbReference type="Pfam" id="PF02441"/>
    </source>
</evidence>
<dbReference type="InterPro" id="IPR003382">
    <property type="entry name" value="Flavoprotein"/>
</dbReference>
<dbReference type="Pfam" id="PF02441">
    <property type="entry name" value="Flavoprotein"/>
    <property type="match status" value="1"/>
</dbReference>
<keyword evidence="3 6" id="KW-0288">FMN</keyword>
<keyword evidence="2 6" id="KW-0285">Flavoprotein</keyword>
<sequence length="185" mass="20157">MKVVVAITGASGAVYGVRLASVLRELGHDVILLATKTGIKVARHELGVEIEPDYYEDDLFAPTASGSYPFDAMVIAPCSMKTLSAIANGYADNLITRTADVALKERRKLVLLIRETPLNLIHIENMLRATRAGAVVMPASPGFYTKPKTVDDIINFIIGKILDVLGIQNEIYKRWGTPHGAARRP</sequence>
<evidence type="ECO:0000256" key="4">
    <source>
        <dbReference type="ARBA" id="ARBA00022679"/>
    </source>
</evidence>
<evidence type="ECO:0000256" key="3">
    <source>
        <dbReference type="ARBA" id="ARBA00022643"/>
    </source>
</evidence>
<comment type="function">
    <text evidence="6">Flavin prenyltransferase that catalyzes the synthesis of the prenylated FMN cofactor (prenyl-FMN) for 4-hydroxy-3-polyprenylbenzoic acid decarboxylase UbiD. The prenyltransferase is metal-independent and links a dimethylallyl moiety from dimethylallyl monophosphate (DMAP) to the flavin N5 and C6 atoms of FMN.</text>
</comment>
<dbReference type="RefSeq" id="WP_050003485.1">
    <property type="nucleotide sequence ID" value="NZ_CP008887.1"/>
</dbReference>
<dbReference type="KEGG" id="teu:TEU_09355"/>
<proteinExistence type="inferred from homology"/>
<feature type="binding site" evidence="6">
    <location>
        <position position="160"/>
    </location>
    <ligand>
        <name>dimethylallyl phosphate</name>
        <dbReference type="ChEBI" id="CHEBI:88052"/>
    </ligand>
</feature>
<feature type="binding site" evidence="6">
    <location>
        <begin position="79"/>
        <end position="82"/>
    </location>
    <ligand>
        <name>FMN</name>
        <dbReference type="ChEBI" id="CHEBI:58210"/>
    </ligand>
</feature>
<comment type="caution">
    <text evidence="6">Lacks conserved residue(s) required for the propagation of feature annotation.</text>
</comment>
<dbReference type="HAMAP" id="MF_01984">
    <property type="entry name" value="ubiX_pad"/>
    <property type="match status" value="1"/>
</dbReference>
<dbReference type="FunFam" id="3.40.50.1950:FF:000001">
    <property type="entry name" value="Flavin prenyltransferase UbiX"/>
    <property type="match status" value="1"/>
</dbReference>
<keyword evidence="1 6" id="KW-0637">Prenyltransferase</keyword>
<dbReference type="PANTHER" id="PTHR43374:SF1">
    <property type="entry name" value="FLAVIN PRENYLTRANSFERASE PAD1, MITOCHONDRIAL"/>
    <property type="match status" value="1"/>
</dbReference>
<dbReference type="SUPFAM" id="SSF52507">
    <property type="entry name" value="Homo-oligomeric flavin-containing Cys decarboxylases, HFCD"/>
    <property type="match status" value="1"/>
</dbReference>
<evidence type="ECO:0000256" key="2">
    <source>
        <dbReference type="ARBA" id="ARBA00022630"/>
    </source>
</evidence>
<dbReference type="AlphaFoldDB" id="A0A097QVM2"/>
<dbReference type="NCBIfam" id="TIGR00421">
    <property type="entry name" value="ubiX_pad"/>
    <property type="match status" value="1"/>
</dbReference>
<dbReference type="HOGENOM" id="CLU_074522_0_1_2"/>
<name>A0A097QVM2_9EURY</name>
<dbReference type="PANTHER" id="PTHR43374">
    <property type="entry name" value="FLAVIN PRENYLTRANSFERASE"/>
    <property type="match status" value="1"/>
</dbReference>
<feature type="binding site" evidence="6">
    <location>
        <begin position="9"/>
        <end position="11"/>
    </location>
    <ligand>
        <name>FMN</name>
        <dbReference type="ChEBI" id="CHEBI:58210"/>
    </ligand>
</feature>
<keyword evidence="9" id="KW-1185">Reference proteome</keyword>
<dbReference type="EC" id="2.5.1.129" evidence="6"/>
<reference evidence="8 9" key="1">
    <citation type="journal article" date="2015" name="Int. J. Syst. Evol. Microbiol.">
        <title>Thermococcus eurythermalis sp. nov., a conditional piezophilic hyperthermophilic archaeon with a wide temperature range isolated from an oil-immersed chimney in the Guaymas Basin.</title>
        <authorList>
            <person name="Zhao W."/>
            <person name="Zeng X."/>
            <person name="Xiao X."/>
        </authorList>
    </citation>
    <scope>NUCLEOTIDE SEQUENCE [LARGE SCALE GENOMIC DNA]</scope>
    <source>
        <strain evidence="8 9">A501</strain>
    </source>
</reference>
<dbReference type="InterPro" id="IPR004507">
    <property type="entry name" value="UbiX-like"/>
</dbReference>
<dbReference type="OrthoDB" id="9540at2157"/>
<dbReference type="STRING" id="1505907.TEU_09355"/>